<evidence type="ECO:0000256" key="1">
    <source>
        <dbReference type="SAM" id="MobiDB-lite"/>
    </source>
</evidence>
<organism evidence="2 3">
    <name type="scientific">Oryza sativa subsp. japonica</name>
    <name type="common">Rice</name>
    <dbReference type="NCBI Taxonomy" id="39947"/>
    <lineage>
        <taxon>Eukaryota</taxon>
        <taxon>Viridiplantae</taxon>
        <taxon>Streptophyta</taxon>
        <taxon>Embryophyta</taxon>
        <taxon>Tracheophyta</taxon>
        <taxon>Spermatophyta</taxon>
        <taxon>Magnoliopsida</taxon>
        <taxon>Liliopsida</taxon>
        <taxon>Poales</taxon>
        <taxon>Poaceae</taxon>
        <taxon>BOP clade</taxon>
        <taxon>Oryzoideae</taxon>
        <taxon>Oryzeae</taxon>
        <taxon>Oryzinae</taxon>
        <taxon>Oryza</taxon>
        <taxon>Oryza sativa</taxon>
    </lineage>
</organism>
<reference evidence="3" key="1">
    <citation type="journal article" date="2005" name="Nature">
        <title>The map-based sequence of the rice genome.</title>
        <authorList>
            <consortium name="International rice genome sequencing project (IRGSP)"/>
            <person name="Matsumoto T."/>
            <person name="Wu J."/>
            <person name="Kanamori H."/>
            <person name="Katayose Y."/>
            <person name="Fujisawa M."/>
            <person name="Namiki N."/>
            <person name="Mizuno H."/>
            <person name="Yamamoto K."/>
            <person name="Antonio B.A."/>
            <person name="Baba T."/>
            <person name="Sakata K."/>
            <person name="Nagamura Y."/>
            <person name="Aoki H."/>
            <person name="Arikawa K."/>
            <person name="Arita K."/>
            <person name="Bito T."/>
            <person name="Chiden Y."/>
            <person name="Fujitsuka N."/>
            <person name="Fukunaka R."/>
            <person name="Hamada M."/>
            <person name="Harada C."/>
            <person name="Hayashi A."/>
            <person name="Hijishita S."/>
            <person name="Honda M."/>
            <person name="Hosokawa S."/>
            <person name="Ichikawa Y."/>
            <person name="Idonuma A."/>
            <person name="Iijima M."/>
            <person name="Ikeda M."/>
            <person name="Ikeno M."/>
            <person name="Ito K."/>
            <person name="Ito S."/>
            <person name="Ito T."/>
            <person name="Ito Y."/>
            <person name="Ito Y."/>
            <person name="Iwabuchi A."/>
            <person name="Kamiya K."/>
            <person name="Karasawa W."/>
            <person name="Kurita K."/>
            <person name="Katagiri S."/>
            <person name="Kikuta A."/>
            <person name="Kobayashi H."/>
            <person name="Kobayashi N."/>
            <person name="Machita K."/>
            <person name="Maehara T."/>
            <person name="Masukawa M."/>
            <person name="Mizubayashi T."/>
            <person name="Mukai Y."/>
            <person name="Nagasaki H."/>
            <person name="Nagata Y."/>
            <person name="Naito S."/>
            <person name="Nakashima M."/>
            <person name="Nakama Y."/>
            <person name="Nakamichi Y."/>
            <person name="Nakamura M."/>
            <person name="Meguro A."/>
            <person name="Negishi M."/>
            <person name="Ohta I."/>
            <person name="Ohta T."/>
            <person name="Okamoto M."/>
            <person name="Ono N."/>
            <person name="Saji S."/>
            <person name="Sakaguchi M."/>
            <person name="Sakai K."/>
            <person name="Shibata M."/>
            <person name="Shimokawa T."/>
            <person name="Song J."/>
            <person name="Takazaki Y."/>
            <person name="Terasawa K."/>
            <person name="Tsugane M."/>
            <person name="Tsuji K."/>
            <person name="Ueda S."/>
            <person name="Waki K."/>
            <person name="Yamagata H."/>
            <person name="Yamamoto M."/>
            <person name="Yamamoto S."/>
            <person name="Yamane H."/>
            <person name="Yoshiki S."/>
            <person name="Yoshihara R."/>
            <person name="Yukawa K."/>
            <person name="Zhong H."/>
            <person name="Yano M."/>
            <person name="Yuan Q."/>
            <person name="Ouyang S."/>
            <person name="Liu J."/>
            <person name="Jones K.M."/>
            <person name="Gansberger K."/>
            <person name="Moffat K."/>
            <person name="Hill J."/>
            <person name="Bera J."/>
            <person name="Fadrosh D."/>
            <person name="Jin S."/>
            <person name="Johri S."/>
            <person name="Kim M."/>
            <person name="Overton L."/>
            <person name="Reardon M."/>
            <person name="Tsitrin T."/>
            <person name="Vuong H."/>
            <person name="Weaver B."/>
            <person name="Ciecko A."/>
            <person name="Tallon L."/>
            <person name="Jackson J."/>
            <person name="Pai G."/>
            <person name="Aken S.V."/>
            <person name="Utterback T."/>
            <person name="Reidmuller S."/>
            <person name="Feldblyum T."/>
            <person name="Hsiao J."/>
            <person name="Zismann V."/>
            <person name="Iobst S."/>
            <person name="de Vazeille A.R."/>
            <person name="Buell C.R."/>
            <person name="Ying K."/>
            <person name="Li Y."/>
            <person name="Lu T."/>
            <person name="Huang Y."/>
            <person name="Zhao Q."/>
            <person name="Feng Q."/>
            <person name="Zhang L."/>
            <person name="Zhu J."/>
            <person name="Weng Q."/>
            <person name="Mu J."/>
            <person name="Lu Y."/>
            <person name="Fan D."/>
            <person name="Liu Y."/>
            <person name="Guan J."/>
            <person name="Zhang Y."/>
            <person name="Yu S."/>
            <person name="Liu X."/>
            <person name="Zhang Y."/>
            <person name="Hong G."/>
            <person name="Han B."/>
            <person name="Choisne N."/>
            <person name="Demange N."/>
            <person name="Orjeda G."/>
            <person name="Samain S."/>
            <person name="Cattolico L."/>
            <person name="Pelletier E."/>
            <person name="Couloux A."/>
            <person name="Segurens B."/>
            <person name="Wincker P."/>
            <person name="D'Hont A."/>
            <person name="Scarpelli C."/>
            <person name="Weissenbach J."/>
            <person name="Salanoubat M."/>
            <person name="Quetier F."/>
            <person name="Yu Y."/>
            <person name="Kim H.R."/>
            <person name="Rambo T."/>
            <person name="Currie J."/>
            <person name="Collura K."/>
            <person name="Luo M."/>
            <person name="Yang T."/>
            <person name="Ammiraju J.S.S."/>
            <person name="Engler F."/>
            <person name="Soderlund C."/>
            <person name="Wing R.A."/>
            <person name="Palmer L.E."/>
            <person name="de la Bastide M."/>
            <person name="Spiegel L."/>
            <person name="Nascimento L."/>
            <person name="Zutavern T."/>
            <person name="O'Shaughnessy A."/>
            <person name="Dike S."/>
            <person name="Dedhia N."/>
            <person name="Preston R."/>
            <person name="Balija V."/>
            <person name="McCombie W.R."/>
            <person name="Chow T."/>
            <person name="Chen H."/>
            <person name="Chung M."/>
            <person name="Chen C."/>
            <person name="Shaw J."/>
            <person name="Wu H."/>
            <person name="Hsiao K."/>
            <person name="Chao Y."/>
            <person name="Chu M."/>
            <person name="Cheng C."/>
            <person name="Hour A."/>
            <person name="Lee P."/>
            <person name="Lin S."/>
            <person name="Lin Y."/>
            <person name="Liou J."/>
            <person name="Liu S."/>
            <person name="Hsing Y."/>
            <person name="Raghuvanshi S."/>
            <person name="Mohanty A."/>
            <person name="Bharti A.K."/>
            <person name="Gaur A."/>
            <person name="Gupta V."/>
            <person name="Kumar D."/>
            <person name="Ravi V."/>
            <person name="Vij S."/>
            <person name="Kapur A."/>
            <person name="Khurana P."/>
            <person name="Khurana P."/>
            <person name="Khurana J.P."/>
            <person name="Tyagi A.K."/>
            <person name="Gaikwad K."/>
            <person name="Singh A."/>
            <person name="Dalal V."/>
            <person name="Srivastava S."/>
            <person name="Dixit A."/>
            <person name="Pal A.K."/>
            <person name="Ghazi I.A."/>
            <person name="Yadav M."/>
            <person name="Pandit A."/>
            <person name="Bhargava A."/>
            <person name="Sureshbabu K."/>
            <person name="Batra K."/>
            <person name="Sharma T.R."/>
            <person name="Mohapatra T."/>
            <person name="Singh N.K."/>
            <person name="Messing J."/>
            <person name="Nelson A.B."/>
            <person name="Fuks G."/>
            <person name="Kavchok S."/>
            <person name="Keizer G."/>
            <person name="Linton E."/>
            <person name="Llaca V."/>
            <person name="Song R."/>
            <person name="Tanyolac B."/>
            <person name="Young S."/>
            <person name="Ho-Il K."/>
            <person name="Hahn J.H."/>
            <person name="Sangsakoo G."/>
            <person name="Vanavichit A."/>
            <person name="de Mattos Luiz.A.T."/>
            <person name="Zimmer P.D."/>
            <person name="Malone G."/>
            <person name="Dellagostin O."/>
            <person name="de Oliveira A.C."/>
            <person name="Bevan M."/>
            <person name="Bancroft I."/>
            <person name="Minx P."/>
            <person name="Cordum H."/>
            <person name="Wilson R."/>
            <person name="Cheng Z."/>
            <person name="Jin W."/>
            <person name="Jiang J."/>
            <person name="Leong S.A."/>
            <person name="Iwama H."/>
            <person name="Gojobori T."/>
            <person name="Itoh T."/>
            <person name="Niimura Y."/>
            <person name="Fujii Y."/>
            <person name="Habara T."/>
            <person name="Sakai H."/>
            <person name="Sato Y."/>
            <person name="Wilson G."/>
            <person name="Kumar K."/>
            <person name="McCouch S."/>
            <person name="Juretic N."/>
            <person name="Hoen D."/>
            <person name="Wright S."/>
            <person name="Bruskiewich R."/>
            <person name="Bureau T."/>
            <person name="Miyao A."/>
            <person name="Hirochika H."/>
            <person name="Nishikawa T."/>
            <person name="Kadowaki K."/>
            <person name="Sugiura M."/>
            <person name="Burr B."/>
            <person name="Sasaki T."/>
        </authorList>
    </citation>
    <scope>NUCLEOTIDE SEQUENCE [LARGE SCALE GENOMIC DNA]</scope>
    <source>
        <strain evidence="3">cv. Nipponbare</strain>
    </source>
</reference>
<dbReference type="InterPro" id="IPR036691">
    <property type="entry name" value="Endo/exonu/phosph_ase_sf"/>
</dbReference>
<name>Q7XKY0_ORYSJ</name>
<reference evidence="3" key="2">
    <citation type="journal article" date="2008" name="Nucleic Acids Res.">
        <title>The rice annotation project database (RAP-DB): 2008 update.</title>
        <authorList>
            <consortium name="The rice annotation project (RAP)"/>
        </authorList>
    </citation>
    <scope>GENOME REANNOTATION</scope>
    <source>
        <strain evidence="3">cv. Nipponbare</strain>
    </source>
</reference>
<feature type="compositionally biased region" description="Polar residues" evidence="1">
    <location>
        <begin position="70"/>
        <end position="87"/>
    </location>
</feature>
<feature type="compositionally biased region" description="Basic and acidic residues" evidence="1">
    <location>
        <begin position="39"/>
        <end position="65"/>
    </location>
</feature>
<gene>
    <name evidence="2" type="primary">OSJNBa0022F16.24</name>
</gene>
<evidence type="ECO:0000313" key="2">
    <source>
        <dbReference type="EMBL" id="CAE05400.1"/>
    </source>
</evidence>
<dbReference type="SUPFAM" id="SSF56219">
    <property type="entry name" value="DNase I-like"/>
    <property type="match status" value="1"/>
</dbReference>
<dbReference type="Gene3D" id="3.60.10.10">
    <property type="entry name" value="Endonuclease/exonuclease/phosphatase"/>
    <property type="match status" value="1"/>
</dbReference>
<protein>
    <submittedName>
        <fullName evidence="2">OSJNBa0022F16.24 protein</fullName>
    </submittedName>
</protein>
<dbReference type="EMBL" id="AL731581">
    <property type="protein sequence ID" value="CAE05400.1"/>
    <property type="molecule type" value="Genomic_DNA"/>
</dbReference>
<proteinExistence type="predicted"/>
<feature type="region of interest" description="Disordered" evidence="1">
    <location>
        <begin position="26"/>
        <end position="110"/>
    </location>
</feature>
<dbReference type="PROSITE" id="PS51257">
    <property type="entry name" value="PROKAR_LIPOPROTEIN"/>
    <property type="match status" value="1"/>
</dbReference>
<dbReference type="AlphaFoldDB" id="Q7XKY0"/>
<evidence type="ECO:0000313" key="3">
    <source>
        <dbReference type="Proteomes" id="UP000000763"/>
    </source>
</evidence>
<accession>Q7XKY0</accession>
<dbReference type="Proteomes" id="UP000000763">
    <property type="component" value="Chromosome 4"/>
</dbReference>
<sequence length="442" mass="47646">MMMKTRTGTGSAGVVTRAALCGIGSGACPQVTAGSQKGEMARGRSRNRERSDPRSRSGRSREPSKVRPPLSSSFTSQNNPASDTLLPSPNRLASPCKQPSSVRKPSPDGDATATFSVNLAIPDQAVLQADNCFCSQGQEDVLTLPESHLDPMLHEAAVQYSIYSPDTNSLRAVSPVFVFSSFAEQVTQVHGASVAGQVNNQAQAALLVSQVNNVEEFIDTLSIPLQPPLLPALDANARHPSHVKVTIPAISSAQCHSERLLGMRRAGAKLETFAQEIMSKKFGIIDDHASFDDNIKKIYLQRYKKPLSPSFLKTITELAEKGGCKSIRLKAARKKAAIAPLFAGCVSRKALLLSPSTRVVVAAASVPMSQDNVYLFNWNVRVLNSKAKQDAVKVILQQYGATLVCLQETKIASINNRIILNTLGQRFVRHYVALPADGTRGC</sequence>